<evidence type="ECO:0000259" key="3">
    <source>
        <dbReference type="Pfam" id="PF02769"/>
    </source>
</evidence>
<feature type="domain" description="PurM-like N-terminal" evidence="2">
    <location>
        <begin position="39"/>
        <end position="149"/>
    </location>
</feature>
<dbReference type="UniPathway" id="UPA00060">
    <property type="reaction ID" value="UER00142"/>
</dbReference>
<feature type="binding site" evidence="1">
    <location>
        <position position="56"/>
    </location>
    <ligand>
        <name>Mg(2+)</name>
        <dbReference type="ChEBI" id="CHEBI:18420"/>
        <label>1</label>
    </ligand>
</feature>
<dbReference type="InterPro" id="IPR016188">
    <property type="entry name" value="PurM-like_N"/>
</dbReference>
<feature type="binding site" evidence="1">
    <location>
        <position position="159"/>
    </location>
    <ligand>
        <name>ATP</name>
        <dbReference type="ChEBI" id="CHEBI:30616"/>
    </ligand>
</feature>
<reference evidence="4 5" key="1">
    <citation type="submission" date="2019-06" db="EMBL/GenBank/DDBJ databases">
        <title>Rhodococcus spaelei sp. nov., isolated from a cave.</title>
        <authorList>
            <person name="Lee S.D."/>
        </authorList>
    </citation>
    <scope>NUCLEOTIDE SEQUENCE [LARGE SCALE GENOMIC DNA]</scope>
    <source>
        <strain evidence="4 5">C9-5</strain>
    </source>
</reference>
<comment type="catalytic activity">
    <reaction evidence="1">
        <text>thiamine phosphate + ATP = thiamine diphosphate + ADP</text>
        <dbReference type="Rhea" id="RHEA:15913"/>
        <dbReference type="ChEBI" id="CHEBI:30616"/>
        <dbReference type="ChEBI" id="CHEBI:37575"/>
        <dbReference type="ChEBI" id="CHEBI:58937"/>
        <dbReference type="ChEBI" id="CHEBI:456216"/>
        <dbReference type="EC" id="2.7.4.16"/>
    </reaction>
</comment>
<dbReference type="Proteomes" id="UP000316256">
    <property type="component" value="Unassembled WGS sequence"/>
</dbReference>
<keyword evidence="1 4" id="KW-0808">Transferase</keyword>
<keyword evidence="1" id="KW-0784">Thiamine biosynthesis</keyword>
<comment type="similarity">
    <text evidence="1">Belongs to the thiamine-monophosphate kinase family.</text>
</comment>
<feature type="binding site" evidence="1">
    <location>
        <position position="317"/>
    </location>
    <ligand>
        <name>substrate</name>
    </ligand>
</feature>
<comment type="miscellaneous">
    <text evidence="1">Reaction mechanism of ThiL seems to utilize a direct, inline transfer of the gamma-phosphate of ATP to TMP rather than a phosphorylated enzyme intermediate.</text>
</comment>
<feature type="binding site" evidence="1">
    <location>
        <position position="41"/>
    </location>
    <ligand>
        <name>Mg(2+)</name>
        <dbReference type="ChEBI" id="CHEBI:18420"/>
        <label>3</label>
    </ligand>
</feature>
<gene>
    <name evidence="1" type="primary">thiL</name>
    <name evidence="4" type="ORF">FK531_16415</name>
</gene>
<dbReference type="SUPFAM" id="SSF56042">
    <property type="entry name" value="PurM C-terminal domain-like"/>
    <property type="match status" value="1"/>
</dbReference>
<dbReference type="InterPro" id="IPR036921">
    <property type="entry name" value="PurM-like_N_sf"/>
</dbReference>
<dbReference type="PANTHER" id="PTHR30270:SF0">
    <property type="entry name" value="THIAMINE-MONOPHOSPHATE KINASE"/>
    <property type="match status" value="1"/>
</dbReference>
<evidence type="ECO:0000313" key="5">
    <source>
        <dbReference type="Proteomes" id="UP000316256"/>
    </source>
</evidence>
<evidence type="ECO:0000313" key="4">
    <source>
        <dbReference type="EMBL" id="TQF67262.1"/>
    </source>
</evidence>
<keyword evidence="1" id="KW-0479">Metal-binding</keyword>
<comment type="function">
    <text evidence="1">Catalyzes the ATP-dependent phosphorylation of thiamine-monophosphate (TMP) to form thiamine-pyrophosphate (TPP), the active form of vitamin B1.</text>
</comment>
<feature type="binding site" evidence="1">
    <location>
        <begin position="133"/>
        <end position="134"/>
    </location>
    <ligand>
        <name>ATP</name>
        <dbReference type="ChEBI" id="CHEBI:30616"/>
    </ligand>
</feature>
<keyword evidence="5" id="KW-1185">Reference proteome</keyword>
<dbReference type="Gene3D" id="3.30.1330.10">
    <property type="entry name" value="PurM-like, N-terminal domain"/>
    <property type="match status" value="1"/>
</dbReference>
<dbReference type="HAMAP" id="MF_02128">
    <property type="entry name" value="TMP_kinase"/>
    <property type="match status" value="1"/>
</dbReference>
<dbReference type="Pfam" id="PF00586">
    <property type="entry name" value="AIRS"/>
    <property type="match status" value="1"/>
</dbReference>
<keyword evidence="1" id="KW-0547">Nucleotide-binding</keyword>
<accession>A0A541B4M2</accession>
<feature type="binding site" evidence="1">
    <location>
        <position position="57"/>
    </location>
    <ligand>
        <name>Mg(2+)</name>
        <dbReference type="ChEBI" id="CHEBI:18420"/>
        <label>2</label>
    </ligand>
</feature>
<feature type="binding site" evidence="1">
    <location>
        <position position="64"/>
    </location>
    <ligand>
        <name>substrate</name>
    </ligand>
</feature>
<dbReference type="CDD" id="cd02194">
    <property type="entry name" value="ThiL"/>
    <property type="match status" value="1"/>
</dbReference>
<feature type="binding site" evidence="1">
    <location>
        <position position="134"/>
    </location>
    <ligand>
        <name>Mg(2+)</name>
        <dbReference type="ChEBI" id="CHEBI:18420"/>
        <label>1</label>
    </ligand>
</feature>
<dbReference type="Gene3D" id="3.90.650.10">
    <property type="entry name" value="PurM-like C-terminal domain"/>
    <property type="match status" value="1"/>
</dbReference>
<feature type="binding site" evidence="1">
    <location>
        <position position="223"/>
    </location>
    <ligand>
        <name>ATP</name>
        <dbReference type="ChEBI" id="CHEBI:30616"/>
    </ligand>
</feature>
<feature type="binding site" evidence="1">
    <location>
        <position position="57"/>
    </location>
    <ligand>
        <name>Mg(2+)</name>
        <dbReference type="ChEBI" id="CHEBI:18420"/>
        <label>1</label>
    </ligand>
</feature>
<protein>
    <recommendedName>
        <fullName evidence="1">Thiamine-monophosphate kinase</fullName>
        <shortName evidence="1">TMP kinase</shortName>
        <shortName evidence="1">Thiamine-phosphate kinase</shortName>
        <ecNumber evidence="1">2.7.4.16</ecNumber>
    </recommendedName>
</protein>
<dbReference type="PANTHER" id="PTHR30270">
    <property type="entry name" value="THIAMINE-MONOPHOSPHATE KINASE"/>
    <property type="match status" value="1"/>
</dbReference>
<dbReference type="GO" id="GO:0005524">
    <property type="term" value="F:ATP binding"/>
    <property type="evidence" value="ECO:0007669"/>
    <property type="project" value="UniProtKB-UniRule"/>
</dbReference>
<dbReference type="EC" id="2.7.4.16" evidence="1"/>
<dbReference type="PIRSF" id="PIRSF005303">
    <property type="entry name" value="Thiam_monoph_kin"/>
    <property type="match status" value="1"/>
</dbReference>
<dbReference type="InterPro" id="IPR036676">
    <property type="entry name" value="PurM-like_C_sf"/>
</dbReference>
<evidence type="ECO:0000259" key="2">
    <source>
        <dbReference type="Pfam" id="PF00586"/>
    </source>
</evidence>
<feature type="binding site" evidence="1">
    <location>
        <position position="274"/>
    </location>
    <ligand>
        <name>substrate</name>
    </ligand>
</feature>
<comment type="pathway">
    <text evidence="1">Cofactor biosynthesis; thiamine diphosphate biosynthesis; thiamine diphosphate from thiamine phosphate: step 1/1.</text>
</comment>
<dbReference type="AlphaFoldDB" id="A0A541B4M2"/>
<dbReference type="NCBIfam" id="NF004351">
    <property type="entry name" value="PRK05731.1-4"/>
    <property type="match status" value="1"/>
</dbReference>
<dbReference type="OrthoDB" id="9802811at2"/>
<sequence>MSSTDPDAGRTVADIGEFAVIERAVAGRPQPDTTLLGPGDDAAVVRAPDGRVVVSSDMLVQGRHFRFDWSKPEQVGRKAVAQNGADIVSMGAWPTAFLVSLGCPPDTPVALTDALTDGIWAEAQALGAGVVGGDTVQSEQVVLSITVLGDLGGADAVLRSGARPGDLVAVAGRLGWSAAGLAVLLVGSVDFPELVGAHQVPVPPYVAGPAAARAGATAMTDVSDGLVADLGHMCTASGVGIDLDSSLLEPATELRAAAAALDVDARHWVLTGGEDHALAATFPTEAVLPEGWRRIGEVRAGAGVTVDGQSWTGAGGWQSFS</sequence>
<name>A0A541B4M2_9NOCA</name>
<dbReference type="GO" id="GO:0009030">
    <property type="term" value="F:thiamine-phosphate kinase activity"/>
    <property type="evidence" value="ECO:0007669"/>
    <property type="project" value="UniProtKB-UniRule"/>
</dbReference>
<feature type="binding site" evidence="1">
    <location>
        <position position="55"/>
    </location>
    <ligand>
        <name>Mg(2+)</name>
        <dbReference type="ChEBI" id="CHEBI:18420"/>
        <label>4</label>
    </ligand>
</feature>
<dbReference type="InterPro" id="IPR010918">
    <property type="entry name" value="PurM-like_C_dom"/>
</dbReference>
<dbReference type="SUPFAM" id="SSF55326">
    <property type="entry name" value="PurM N-terminal domain-like"/>
    <property type="match status" value="1"/>
</dbReference>
<feature type="domain" description="PurM-like C-terminal" evidence="3">
    <location>
        <begin position="163"/>
        <end position="251"/>
    </location>
</feature>
<keyword evidence="1 4" id="KW-0418">Kinase</keyword>
<comment type="caution">
    <text evidence="4">The sequence shown here is derived from an EMBL/GenBank/DDBJ whole genome shotgun (WGS) entry which is preliminary data.</text>
</comment>
<keyword evidence="1" id="KW-0460">Magnesium</keyword>
<dbReference type="EMBL" id="VIGH01000007">
    <property type="protein sequence ID" value="TQF67262.1"/>
    <property type="molecule type" value="Genomic_DNA"/>
</dbReference>
<evidence type="ECO:0000256" key="1">
    <source>
        <dbReference type="HAMAP-Rule" id="MF_02128"/>
    </source>
</evidence>
<organism evidence="4 5">
    <name type="scientific">Rhodococcus spelaei</name>
    <dbReference type="NCBI Taxonomy" id="2546320"/>
    <lineage>
        <taxon>Bacteria</taxon>
        <taxon>Bacillati</taxon>
        <taxon>Actinomycetota</taxon>
        <taxon>Actinomycetes</taxon>
        <taxon>Mycobacteriales</taxon>
        <taxon>Nocardiaceae</taxon>
        <taxon>Rhodococcus</taxon>
    </lineage>
</organism>
<proteinExistence type="inferred from homology"/>
<dbReference type="GO" id="GO:0009229">
    <property type="term" value="P:thiamine diphosphate biosynthetic process"/>
    <property type="evidence" value="ECO:0007669"/>
    <property type="project" value="UniProtKB-UniRule"/>
</dbReference>
<dbReference type="GO" id="GO:0009228">
    <property type="term" value="P:thiamine biosynthetic process"/>
    <property type="evidence" value="ECO:0007669"/>
    <property type="project" value="UniProtKB-KW"/>
</dbReference>
<dbReference type="Pfam" id="PF02769">
    <property type="entry name" value="AIRS_C"/>
    <property type="match status" value="1"/>
</dbReference>
<keyword evidence="1" id="KW-0067">ATP-binding</keyword>
<dbReference type="InterPro" id="IPR006283">
    <property type="entry name" value="ThiL-like"/>
</dbReference>
<feature type="binding site" evidence="1">
    <location>
        <position position="86"/>
    </location>
    <ligand>
        <name>Mg(2+)</name>
        <dbReference type="ChEBI" id="CHEBI:18420"/>
        <label>3</label>
    </ligand>
</feature>
<feature type="binding site" evidence="1">
    <location>
        <position position="41"/>
    </location>
    <ligand>
        <name>Mg(2+)</name>
        <dbReference type="ChEBI" id="CHEBI:18420"/>
        <label>4</label>
    </ligand>
</feature>
<comment type="caution">
    <text evidence="1">Lacks conserved residue(s) required for the propagation of feature annotation.</text>
</comment>
<dbReference type="NCBIfam" id="TIGR01379">
    <property type="entry name" value="thiL"/>
    <property type="match status" value="1"/>
</dbReference>
<feature type="binding site" evidence="1">
    <location>
        <position position="86"/>
    </location>
    <ligand>
        <name>Mg(2+)</name>
        <dbReference type="ChEBI" id="CHEBI:18420"/>
        <label>2</label>
    </ligand>
</feature>
<feature type="binding site" evidence="1">
    <location>
        <position position="224"/>
    </location>
    <ligand>
        <name>Mg(2+)</name>
        <dbReference type="ChEBI" id="CHEBI:18420"/>
        <label>5</label>
    </ligand>
</feature>
<feature type="binding site" evidence="1">
    <location>
        <position position="86"/>
    </location>
    <ligand>
        <name>Mg(2+)</name>
        <dbReference type="ChEBI" id="CHEBI:18420"/>
        <label>4</label>
    </ligand>
</feature>
<feature type="binding site" evidence="1">
    <location>
        <position position="221"/>
    </location>
    <ligand>
        <name>Mg(2+)</name>
        <dbReference type="ChEBI" id="CHEBI:18420"/>
        <label>3</label>
    </ligand>
</feature>
<dbReference type="GO" id="GO:0000287">
    <property type="term" value="F:magnesium ion binding"/>
    <property type="evidence" value="ECO:0007669"/>
    <property type="project" value="UniProtKB-UniRule"/>
</dbReference>